<dbReference type="AlphaFoldDB" id="A0A8T1X8V3"/>
<comment type="caution">
    <text evidence="1">The sequence shown here is derived from an EMBL/GenBank/DDBJ whole genome shotgun (WGS) entry which is preliminary data.</text>
</comment>
<evidence type="ECO:0000313" key="2">
    <source>
        <dbReference type="Proteomes" id="UP000693981"/>
    </source>
</evidence>
<name>A0A8T1X8V3_9STRA</name>
<accession>A0A8T1X8V3</accession>
<reference evidence="1" key="1">
    <citation type="submission" date="2021-02" db="EMBL/GenBank/DDBJ databases">
        <authorList>
            <person name="Palmer J.M."/>
        </authorList>
    </citation>
    <scope>NUCLEOTIDE SEQUENCE</scope>
    <source>
        <strain evidence="1">SCRP23</strain>
    </source>
</reference>
<sequence length="436" mass="48120">MGVELEAAEREYDIYPLLVQALSLREWKDKSDRYCSYALLLPGCDSDAWRRSVLPGVLDLMIEVLNLLQIIINDFGADQATYFMTHTTLQYQLMELVADVYVLSSLVGDDKDNQQLAKNEGLLRIVLSNWNLMKIAHLRGSQLILSALRFVANYSYGNDSAKGSLLAILPSPTGKNVGGDSGQSVILLLFDLVSTRGEVAHRISGGGAVAPSASDMVLSNTACQILKSVLLNAECVLASVKTGSISKLVDALQDRLQQTRQTSKTDQLEFENLAHMLSVLGSIACSEEGARVLYASYATSVSLIMDDMMNSSNDLIRRNGCMFLRNLALSQATKNNFALWEERLDAVVAACVHESKSAQDGSTALEYLSTTLWSLVYDNQKARALLLSRPNALQNLQQILESRQSDLQISLESEEPQTFSKDIVENLRRVLLLVRE</sequence>
<dbReference type="Proteomes" id="UP000693981">
    <property type="component" value="Unassembled WGS sequence"/>
</dbReference>
<protein>
    <submittedName>
        <fullName evidence="1">Uncharacterized protein</fullName>
    </submittedName>
</protein>
<evidence type="ECO:0000313" key="1">
    <source>
        <dbReference type="EMBL" id="KAG7400179.1"/>
    </source>
</evidence>
<organism evidence="1 2">
    <name type="scientific">Phytophthora boehmeriae</name>
    <dbReference type="NCBI Taxonomy" id="109152"/>
    <lineage>
        <taxon>Eukaryota</taxon>
        <taxon>Sar</taxon>
        <taxon>Stramenopiles</taxon>
        <taxon>Oomycota</taxon>
        <taxon>Peronosporomycetes</taxon>
        <taxon>Peronosporales</taxon>
        <taxon>Peronosporaceae</taxon>
        <taxon>Phytophthora</taxon>
    </lineage>
</organism>
<gene>
    <name evidence="1" type="ORF">PHYBOEH_006718</name>
</gene>
<dbReference type="OrthoDB" id="428850at2759"/>
<keyword evidence="2" id="KW-1185">Reference proteome</keyword>
<dbReference type="EMBL" id="JAGDFL010000036">
    <property type="protein sequence ID" value="KAG7400179.1"/>
    <property type="molecule type" value="Genomic_DNA"/>
</dbReference>
<proteinExistence type="predicted"/>